<dbReference type="KEGG" id="dae:Dtox_1323"/>
<accession>C8W6B4</accession>
<keyword evidence="2" id="KW-1185">Reference proteome</keyword>
<dbReference type="Proteomes" id="UP000002217">
    <property type="component" value="Chromosome"/>
</dbReference>
<dbReference type="STRING" id="485916.Dtox_1323"/>
<dbReference type="EMBL" id="CP001720">
    <property type="protein sequence ID" value="ACV62203.1"/>
    <property type="molecule type" value="Genomic_DNA"/>
</dbReference>
<protein>
    <submittedName>
        <fullName evidence="1">Uncharacterized protein</fullName>
    </submittedName>
</protein>
<evidence type="ECO:0000313" key="1">
    <source>
        <dbReference type="EMBL" id="ACV62203.1"/>
    </source>
</evidence>
<dbReference type="OrthoDB" id="2625977at2"/>
<dbReference type="AlphaFoldDB" id="C8W6B4"/>
<name>C8W6B4_DESAS</name>
<gene>
    <name evidence="1" type="ordered locus">Dtox_1323</name>
</gene>
<reference evidence="1 2" key="1">
    <citation type="journal article" date="2009" name="Stand. Genomic Sci.">
        <title>Complete genome sequence of Desulfotomaculum acetoxidans type strain (5575).</title>
        <authorList>
            <person name="Spring S."/>
            <person name="Lapidus A."/>
            <person name="Schroder M."/>
            <person name="Gleim D."/>
            <person name="Sims D."/>
            <person name="Meincke L."/>
            <person name="Glavina Del Rio T."/>
            <person name="Tice H."/>
            <person name="Copeland A."/>
            <person name="Cheng J.F."/>
            <person name="Lucas S."/>
            <person name="Chen F."/>
            <person name="Nolan M."/>
            <person name="Bruce D."/>
            <person name="Goodwin L."/>
            <person name="Pitluck S."/>
            <person name="Ivanova N."/>
            <person name="Mavromatis K."/>
            <person name="Mikhailova N."/>
            <person name="Pati A."/>
            <person name="Chen A."/>
            <person name="Palaniappan K."/>
            <person name="Land M."/>
            <person name="Hauser L."/>
            <person name="Chang Y.J."/>
            <person name="Jeffries C.D."/>
            <person name="Chain P."/>
            <person name="Saunders E."/>
            <person name="Brettin T."/>
            <person name="Detter J.C."/>
            <person name="Goker M."/>
            <person name="Bristow J."/>
            <person name="Eisen J.A."/>
            <person name="Markowitz V."/>
            <person name="Hugenholtz P."/>
            <person name="Kyrpides N.C."/>
            <person name="Klenk H.P."/>
            <person name="Han C."/>
        </authorList>
    </citation>
    <scope>NUCLEOTIDE SEQUENCE [LARGE SCALE GENOMIC DNA]</scope>
    <source>
        <strain evidence="2">ATCC 49208 / DSM 771 / VKM B-1644</strain>
    </source>
</reference>
<evidence type="ECO:0000313" key="2">
    <source>
        <dbReference type="Proteomes" id="UP000002217"/>
    </source>
</evidence>
<proteinExistence type="predicted"/>
<organism evidence="1 2">
    <name type="scientific">Desulfofarcimen acetoxidans (strain ATCC 49208 / DSM 771 / KCTC 5769 / VKM B-1644 / 5575)</name>
    <name type="common">Desulfotomaculum acetoxidans</name>
    <dbReference type="NCBI Taxonomy" id="485916"/>
    <lineage>
        <taxon>Bacteria</taxon>
        <taxon>Bacillati</taxon>
        <taxon>Bacillota</taxon>
        <taxon>Clostridia</taxon>
        <taxon>Eubacteriales</taxon>
        <taxon>Peptococcaceae</taxon>
        <taxon>Desulfofarcimen</taxon>
    </lineage>
</organism>
<sequence length="204" mass="22720">MATMFSQEKLSEVFLYRVGELDLSRDDVQMGTIKTGDGKGECYITADPNYTSAVKSRTLIAKDQETYIRYMGIPKGNLNANEIRARLSMPNDWNQERNGVSEQGLTANEYCNVRKAMRLIAAGDGDSVKSYNGIINSLYFPMEMDAFVEENIVISKDKPLILKSLDCRPMVVVFESVTLEAGGQIICQGGTVISLWTVNFTKES</sequence>
<dbReference type="HOGENOM" id="CLU_1341452_0_0_9"/>
<dbReference type="RefSeq" id="WP_015756918.1">
    <property type="nucleotide sequence ID" value="NC_013216.1"/>
</dbReference>